<dbReference type="GO" id="GO:0016020">
    <property type="term" value="C:membrane"/>
    <property type="evidence" value="ECO:0007669"/>
    <property type="project" value="InterPro"/>
</dbReference>
<evidence type="ECO:0000313" key="6">
    <source>
        <dbReference type="Proteomes" id="UP000838878"/>
    </source>
</evidence>
<feature type="transmembrane region" description="Helical" evidence="1">
    <location>
        <begin position="427"/>
        <end position="447"/>
    </location>
</feature>
<evidence type="ECO:0000256" key="2">
    <source>
        <dbReference type="SAM" id="SignalP"/>
    </source>
</evidence>
<keyword evidence="1" id="KW-0472">Membrane</keyword>
<dbReference type="PANTHER" id="PTHR36695">
    <property type="entry name" value="AGAP008648-PA"/>
    <property type="match status" value="1"/>
</dbReference>
<dbReference type="Pfam" id="PF12248">
    <property type="entry name" value="Methyltransf_FA"/>
    <property type="match status" value="1"/>
</dbReference>
<dbReference type="Proteomes" id="UP000838878">
    <property type="component" value="Chromosome 10"/>
</dbReference>
<dbReference type="InterPro" id="IPR022041">
    <property type="entry name" value="Methyltransf_FA"/>
</dbReference>
<dbReference type="InterPro" id="IPR006202">
    <property type="entry name" value="Neur_chan_lig-bd"/>
</dbReference>
<keyword evidence="1" id="KW-1133">Transmembrane helix</keyword>
<feature type="signal peptide" evidence="2">
    <location>
        <begin position="1"/>
        <end position="20"/>
    </location>
</feature>
<dbReference type="CDD" id="cd18989">
    <property type="entry name" value="LGIC_ECD_cation"/>
    <property type="match status" value="1"/>
</dbReference>
<dbReference type="Gene3D" id="2.70.170.10">
    <property type="entry name" value="Neurotransmitter-gated ion-channel ligand-binding domain"/>
    <property type="match status" value="1"/>
</dbReference>
<dbReference type="GO" id="GO:0005230">
    <property type="term" value="F:extracellular ligand-gated monoatomic ion channel activity"/>
    <property type="evidence" value="ECO:0007669"/>
    <property type="project" value="InterPro"/>
</dbReference>
<accession>A0A8J9Y673</accession>
<keyword evidence="2" id="KW-0732">Signal</keyword>
<dbReference type="SUPFAM" id="SSF63712">
    <property type="entry name" value="Nicotinic receptor ligand binding domain-like"/>
    <property type="match status" value="1"/>
</dbReference>
<evidence type="ECO:0000313" key="5">
    <source>
        <dbReference type="EMBL" id="CAH0715006.1"/>
    </source>
</evidence>
<dbReference type="EMBL" id="OV170230">
    <property type="protein sequence ID" value="CAH0715006.1"/>
    <property type="molecule type" value="Genomic_DNA"/>
</dbReference>
<proteinExistence type="predicted"/>
<gene>
    <name evidence="5" type="ORF">BINO364_LOCUS1994</name>
</gene>
<feature type="transmembrane region" description="Helical" evidence="1">
    <location>
        <begin position="484"/>
        <end position="507"/>
    </location>
</feature>
<feature type="domain" description="Farnesoic acid O-methyl transferase" evidence="4">
    <location>
        <begin position="40"/>
        <end position="187"/>
    </location>
</feature>
<keyword evidence="6" id="KW-1185">Reference proteome</keyword>
<sequence length="606" mass="69400">MKWVSLLCINIWISAVLVCADNFTFTYNMAMQCKEHICKHGYFYETFYSVNNEERKTMKSDPSIVFEMHLAILAASNGHILLSPVPKPDATVPVYEFVVGGGGNKFTELRGNLKRNARASKTTVGIVSPIEFRAFYIKITEDGLIEFGREGDILPIISYQDMYPTEVHYFSFAAWNGVEAKFLYDCPIPLTNGSSVTPSSQAVEPQLLNSDKLRRSLLYNKNPYVPPRQKLPVDIGVKITSVYYNAFDAKLTTGISLVRRWTDDSMAWNPSKFNGTTYITLRQGEIWSPTLSVFNSDSIEQLNSKNPELINMVNSGEATLHMQTTVNTWCFDILNTMTKWPRDEYDCTIVLEPWEVHEHILLRKLDPSDDVMKIFTNIDEVIQNEWEVEATQYVLNSSSWNSLYSYNNTQKSDRFIININLKRRATAYNIVFYTPLLALVTFVLLSFWSEPLSMKRVWFYAYCTVIICMGMCYIDYLIPCHSVPTILILYMVVLGAVLLALIIQVALMTSIAKSLCKTPAIQNILTAQWFRSLFCLPPLKVCQIYETIDECYEDDSRVETPRNGTIEEMQSDKTERSETMDLAEAIDKFMFIVYSVVFAVMLALHF</sequence>
<feature type="domain" description="Neurotransmitter-gated ion-channel ligand-binding" evidence="3">
    <location>
        <begin position="214"/>
        <end position="424"/>
    </location>
</feature>
<feature type="chain" id="PRO_5035446291" evidence="2">
    <location>
        <begin position="21"/>
        <end position="606"/>
    </location>
</feature>
<evidence type="ECO:0000259" key="3">
    <source>
        <dbReference type="Pfam" id="PF02931"/>
    </source>
</evidence>
<name>A0A8J9Y673_9NEOP</name>
<organism evidence="5 6">
    <name type="scientific">Brenthis ino</name>
    <name type="common">lesser marbled fritillary</name>
    <dbReference type="NCBI Taxonomy" id="405034"/>
    <lineage>
        <taxon>Eukaryota</taxon>
        <taxon>Metazoa</taxon>
        <taxon>Ecdysozoa</taxon>
        <taxon>Arthropoda</taxon>
        <taxon>Hexapoda</taxon>
        <taxon>Insecta</taxon>
        <taxon>Pterygota</taxon>
        <taxon>Neoptera</taxon>
        <taxon>Endopterygota</taxon>
        <taxon>Lepidoptera</taxon>
        <taxon>Glossata</taxon>
        <taxon>Ditrysia</taxon>
        <taxon>Papilionoidea</taxon>
        <taxon>Nymphalidae</taxon>
        <taxon>Heliconiinae</taxon>
        <taxon>Argynnini</taxon>
        <taxon>Brenthis</taxon>
    </lineage>
</organism>
<feature type="transmembrane region" description="Helical" evidence="1">
    <location>
        <begin position="459"/>
        <end position="478"/>
    </location>
</feature>
<feature type="transmembrane region" description="Helical" evidence="1">
    <location>
        <begin position="585"/>
        <end position="604"/>
    </location>
</feature>
<dbReference type="PANTHER" id="PTHR36695:SF12">
    <property type="entry name" value="AGAP008648-PA"/>
    <property type="match status" value="1"/>
</dbReference>
<evidence type="ECO:0000256" key="1">
    <source>
        <dbReference type="SAM" id="Phobius"/>
    </source>
</evidence>
<protein>
    <submittedName>
        <fullName evidence="5">Uncharacterized protein</fullName>
    </submittedName>
</protein>
<evidence type="ECO:0000259" key="4">
    <source>
        <dbReference type="Pfam" id="PF12248"/>
    </source>
</evidence>
<dbReference type="InterPro" id="IPR036734">
    <property type="entry name" value="Neur_chan_lig-bd_sf"/>
</dbReference>
<reference evidence="5" key="1">
    <citation type="submission" date="2021-12" db="EMBL/GenBank/DDBJ databases">
        <authorList>
            <person name="Martin H S."/>
        </authorList>
    </citation>
    <scope>NUCLEOTIDE SEQUENCE</scope>
</reference>
<feature type="non-terminal residue" evidence="5">
    <location>
        <position position="606"/>
    </location>
</feature>
<dbReference type="Pfam" id="PF02931">
    <property type="entry name" value="Neur_chan_LBD"/>
    <property type="match status" value="1"/>
</dbReference>
<dbReference type="OrthoDB" id="8182187at2759"/>
<keyword evidence="1" id="KW-0812">Transmembrane</keyword>
<dbReference type="AlphaFoldDB" id="A0A8J9Y673"/>